<keyword evidence="5" id="KW-0614">Plasmid</keyword>
<comment type="cofactor">
    <cofactor evidence="1">
        <name>Mg(2+)</name>
        <dbReference type="ChEBI" id="CHEBI:18420"/>
    </cofactor>
</comment>
<dbReference type="GO" id="GO:0000287">
    <property type="term" value="F:magnesium ion binding"/>
    <property type="evidence" value="ECO:0007669"/>
    <property type="project" value="TreeGrafter"/>
</dbReference>
<dbReference type="PATRIC" id="fig|35746.4.peg.4088"/>
<evidence type="ECO:0000313" key="5">
    <source>
        <dbReference type="EMBL" id="AKU09830.1"/>
    </source>
</evidence>
<organism evidence="5 6">
    <name type="scientific">Haloferax gibbonsii</name>
    <dbReference type="NCBI Taxonomy" id="35746"/>
    <lineage>
        <taxon>Archaea</taxon>
        <taxon>Methanobacteriati</taxon>
        <taxon>Methanobacteriota</taxon>
        <taxon>Stenosarchaea group</taxon>
        <taxon>Halobacteria</taxon>
        <taxon>Halobacteriales</taxon>
        <taxon>Haloferacaceae</taxon>
        <taxon>Haloferax</taxon>
    </lineage>
</organism>
<protein>
    <recommendedName>
        <fullName evidence="4">Mandelate racemase/muconate lactonizing enzyme C-terminal domain-containing protein</fullName>
    </recommendedName>
</protein>
<evidence type="ECO:0000259" key="4">
    <source>
        <dbReference type="SMART" id="SM00922"/>
    </source>
</evidence>
<dbReference type="InterPro" id="IPR029017">
    <property type="entry name" value="Enolase-like_N"/>
</dbReference>
<dbReference type="RefSeq" id="WP_050460447.1">
    <property type="nucleotide sequence ID" value="NZ_CP011950.1"/>
</dbReference>
<evidence type="ECO:0000256" key="2">
    <source>
        <dbReference type="ARBA" id="ARBA00022723"/>
    </source>
</evidence>
<dbReference type="InterPro" id="IPR046945">
    <property type="entry name" value="RHMD-like"/>
</dbReference>
<dbReference type="Pfam" id="PF13378">
    <property type="entry name" value="MR_MLE_C"/>
    <property type="match status" value="1"/>
</dbReference>
<dbReference type="Proteomes" id="UP000066124">
    <property type="component" value="Plasmid pHG3"/>
</dbReference>
<name>A0A0K1IZV5_HALGI</name>
<evidence type="ECO:0000256" key="3">
    <source>
        <dbReference type="ARBA" id="ARBA00022842"/>
    </source>
</evidence>
<evidence type="ECO:0000256" key="1">
    <source>
        <dbReference type="ARBA" id="ARBA00001946"/>
    </source>
</evidence>
<proteinExistence type="predicted"/>
<dbReference type="EMBL" id="CP011950">
    <property type="protein sequence ID" value="AKU09830.1"/>
    <property type="molecule type" value="Genomic_DNA"/>
</dbReference>
<dbReference type="PANTHER" id="PTHR13794">
    <property type="entry name" value="ENOLASE SUPERFAMILY, MANDELATE RACEMASE"/>
    <property type="match status" value="1"/>
</dbReference>
<dbReference type="Gene3D" id="3.30.390.10">
    <property type="entry name" value="Enolase-like, N-terminal domain"/>
    <property type="match status" value="1"/>
</dbReference>
<dbReference type="SMART" id="SM00922">
    <property type="entry name" value="MR_MLE"/>
    <property type="match status" value="1"/>
</dbReference>
<keyword evidence="3" id="KW-0460">Magnesium</keyword>
<dbReference type="PANTHER" id="PTHR13794:SF58">
    <property type="entry name" value="MITOCHONDRIAL ENOLASE SUPERFAMILY MEMBER 1"/>
    <property type="match status" value="1"/>
</dbReference>
<dbReference type="SFLD" id="SFLDS00001">
    <property type="entry name" value="Enolase"/>
    <property type="match status" value="1"/>
</dbReference>
<dbReference type="GeneID" id="25248004"/>
<dbReference type="InterPro" id="IPR013342">
    <property type="entry name" value="Mandelate_racemase_C"/>
</dbReference>
<dbReference type="GO" id="GO:0016836">
    <property type="term" value="F:hydro-lyase activity"/>
    <property type="evidence" value="ECO:0007669"/>
    <property type="project" value="TreeGrafter"/>
</dbReference>
<dbReference type="AlphaFoldDB" id="A0A0K1IZV5"/>
<gene>
    <name evidence="5" type="ORF">ABY42_18600</name>
</gene>
<sequence length="357" mass="40538">MEIVDFRLRKLVFPDDRTISDSQIQPKTDRHSVLLELHTETGITGYGFGASSLPESEIKRQFKSEWERLDGESPFVLCNRIERPRGGNYTQEKYGGQFQRMVDYACWDLIGKYLEKPLYQVLGGKDPAVPAYASGLAFHHDDDRTRDIYRKFKNWGFDAAKVKVGYPTLEEDIERLGLVADVFGRNPRLMADANEAFSPKEAIRRINAYREAGFDIFWVEDPVFREDVEGIQRVAQAIDFAHINVGEYVNFEQKCRLLENGAVDIMNLQGINAGRRSATVASAYGVPVSYGNTPMDVGIHAAAALPEVVYIEYAHHDWGRVLEQSVRIDDGKMIAPDRPGHGLKITDDAIERYRRSE</sequence>
<dbReference type="SUPFAM" id="SSF51604">
    <property type="entry name" value="Enolase C-terminal domain-like"/>
    <property type="match status" value="1"/>
</dbReference>
<dbReference type="CDD" id="cd03316">
    <property type="entry name" value="MR_like"/>
    <property type="match status" value="1"/>
</dbReference>
<keyword evidence="2" id="KW-0479">Metal-binding</keyword>
<dbReference type="InterPro" id="IPR029065">
    <property type="entry name" value="Enolase_C-like"/>
</dbReference>
<accession>A0A0K1IZV5</accession>
<dbReference type="KEGG" id="hgi:ABY42_18600"/>
<geneLocation type="plasmid" evidence="5 6">
    <name>pHG3</name>
</geneLocation>
<dbReference type="InterPro" id="IPR036849">
    <property type="entry name" value="Enolase-like_C_sf"/>
</dbReference>
<evidence type="ECO:0000313" key="6">
    <source>
        <dbReference type="Proteomes" id="UP000066124"/>
    </source>
</evidence>
<dbReference type="SUPFAM" id="SSF54826">
    <property type="entry name" value="Enolase N-terminal domain-like"/>
    <property type="match status" value="1"/>
</dbReference>
<reference evidence="6" key="1">
    <citation type="journal article" date="2015" name="J. Biotechnol.">
        <title>Complete genome sequence of Haloferax gibbonsii strain ARA6, a potential producer of polyhydroxyalkanoates and halocins isolated from Araruama, Rio de Janeiro, Brasil.</title>
        <authorList>
            <person name="Pinto L.H."/>
            <person name="D'Alincourt Carvalho-Assef A.P."/>
            <person name="Vieira R.P."/>
            <person name="Clementino M.M."/>
            <person name="Albano R.M."/>
        </authorList>
    </citation>
    <scope>NUCLEOTIDE SEQUENCE [LARGE SCALE GENOMIC DNA]</scope>
    <source>
        <strain evidence="6">ARA6</strain>
        <plasmid evidence="6">Plasmid pHG3</plasmid>
    </source>
</reference>
<feature type="domain" description="Mandelate racemase/muconate lactonizing enzyme C-terminal" evidence="4">
    <location>
        <begin position="142"/>
        <end position="241"/>
    </location>
</feature>
<dbReference type="GO" id="GO:0016052">
    <property type="term" value="P:carbohydrate catabolic process"/>
    <property type="evidence" value="ECO:0007669"/>
    <property type="project" value="TreeGrafter"/>
</dbReference>
<dbReference type="Gene3D" id="3.20.20.120">
    <property type="entry name" value="Enolase-like C-terminal domain"/>
    <property type="match status" value="1"/>
</dbReference>